<dbReference type="EMBL" id="BAABME010003652">
    <property type="protein sequence ID" value="GAA0159655.1"/>
    <property type="molecule type" value="Genomic_DNA"/>
</dbReference>
<evidence type="ECO:0000313" key="1">
    <source>
        <dbReference type="EMBL" id="GAA0159655.1"/>
    </source>
</evidence>
<comment type="caution">
    <text evidence="1">The sequence shown here is derived from an EMBL/GenBank/DDBJ whole genome shotgun (WGS) entry which is preliminary data.</text>
</comment>
<dbReference type="AlphaFoldDB" id="A0AAV3Q6T8"/>
<keyword evidence="2" id="KW-1185">Reference proteome</keyword>
<accession>A0AAV3Q6T8</accession>
<gene>
    <name evidence="1" type="ORF">LIER_16378</name>
</gene>
<organism evidence="1 2">
    <name type="scientific">Lithospermum erythrorhizon</name>
    <name type="common">Purple gromwell</name>
    <name type="synonym">Lithospermum officinale var. erythrorhizon</name>
    <dbReference type="NCBI Taxonomy" id="34254"/>
    <lineage>
        <taxon>Eukaryota</taxon>
        <taxon>Viridiplantae</taxon>
        <taxon>Streptophyta</taxon>
        <taxon>Embryophyta</taxon>
        <taxon>Tracheophyta</taxon>
        <taxon>Spermatophyta</taxon>
        <taxon>Magnoliopsida</taxon>
        <taxon>eudicotyledons</taxon>
        <taxon>Gunneridae</taxon>
        <taxon>Pentapetalae</taxon>
        <taxon>asterids</taxon>
        <taxon>lamiids</taxon>
        <taxon>Boraginales</taxon>
        <taxon>Boraginaceae</taxon>
        <taxon>Boraginoideae</taxon>
        <taxon>Lithospermeae</taxon>
        <taxon>Lithospermum</taxon>
    </lineage>
</organism>
<protein>
    <submittedName>
        <fullName evidence="1">Uncharacterized protein</fullName>
    </submittedName>
</protein>
<name>A0AAV3Q6T8_LITER</name>
<reference evidence="1 2" key="1">
    <citation type="submission" date="2024-01" db="EMBL/GenBank/DDBJ databases">
        <title>The complete chloroplast genome sequence of Lithospermum erythrorhizon: insights into the phylogenetic relationship among Boraginaceae species and the maternal lineages of purple gromwells.</title>
        <authorList>
            <person name="Okada T."/>
            <person name="Watanabe K."/>
        </authorList>
    </citation>
    <scope>NUCLEOTIDE SEQUENCE [LARGE SCALE GENOMIC DNA]</scope>
</reference>
<dbReference type="Proteomes" id="UP001454036">
    <property type="component" value="Unassembled WGS sequence"/>
</dbReference>
<proteinExistence type="predicted"/>
<evidence type="ECO:0000313" key="2">
    <source>
        <dbReference type="Proteomes" id="UP001454036"/>
    </source>
</evidence>
<sequence>MEPIEQQHEQEDSLLTKWDRFSSLIAVEISESDGTRLAPAEGCVYSGPTSRFFSLSQLKRATNNFSSDNLIHEGSLGVASGNWGSGYQEM</sequence>
<dbReference type="Gene3D" id="3.30.200.20">
    <property type="entry name" value="Phosphorylase Kinase, domain 1"/>
    <property type="match status" value="1"/>
</dbReference>